<feature type="non-terminal residue" evidence="2">
    <location>
        <position position="1"/>
    </location>
</feature>
<accession>A0ABN7VKR1</accession>
<evidence type="ECO:0000313" key="3">
    <source>
        <dbReference type="Proteomes" id="UP000789901"/>
    </source>
</evidence>
<proteinExistence type="predicted"/>
<comment type="caution">
    <text evidence="2">The sequence shown here is derived from an EMBL/GenBank/DDBJ whole genome shotgun (WGS) entry which is preliminary data.</text>
</comment>
<dbReference type="Proteomes" id="UP000789901">
    <property type="component" value="Unassembled WGS sequence"/>
</dbReference>
<feature type="region of interest" description="Disordered" evidence="1">
    <location>
        <begin position="66"/>
        <end position="118"/>
    </location>
</feature>
<reference evidence="2 3" key="1">
    <citation type="submission" date="2021-06" db="EMBL/GenBank/DDBJ databases">
        <authorList>
            <person name="Kallberg Y."/>
            <person name="Tangrot J."/>
            <person name="Rosling A."/>
        </authorList>
    </citation>
    <scope>NUCLEOTIDE SEQUENCE [LARGE SCALE GENOMIC DNA]</scope>
    <source>
        <strain evidence="2 3">120-4 pot B 10/14</strain>
    </source>
</reference>
<sequence length="118" mass="13822">YIALLFATDTTEIAAIRILEEILDRVNKINSLKAFRYRTGETDMQNEIQKDERGTKKRKERMVLKITEMESSPKKRKAETQRQTRKALIKKEKVATTATIEQHAKEPNPQHLEKLRNT</sequence>
<organism evidence="2 3">
    <name type="scientific">Gigaspora margarita</name>
    <dbReference type="NCBI Taxonomy" id="4874"/>
    <lineage>
        <taxon>Eukaryota</taxon>
        <taxon>Fungi</taxon>
        <taxon>Fungi incertae sedis</taxon>
        <taxon>Mucoromycota</taxon>
        <taxon>Glomeromycotina</taxon>
        <taxon>Glomeromycetes</taxon>
        <taxon>Diversisporales</taxon>
        <taxon>Gigasporaceae</taxon>
        <taxon>Gigaspora</taxon>
    </lineage>
</organism>
<protein>
    <submittedName>
        <fullName evidence="2">22550_t:CDS:1</fullName>
    </submittedName>
</protein>
<feature type="compositionally biased region" description="Basic and acidic residues" evidence="1">
    <location>
        <begin position="102"/>
        <end position="118"/>
    </location>
</feature>
<gene>
    <name evidence="2" type="ORF">GMARGA_LOCUS19765</name>
</gene>
<name>A0ABN7VKR1_GIGMA</name>
<dbReference type="EMBL" id="CAJVQB010016754">
    <property type="protein sequence ID" value="CAG8781307.1"/>
    <property type="molecule type" value="Genomic_DNA"/>
</dbReference>
<evidence type="ECO:0000313" key="2">
    <source>
        <dbReference type="EMBL" id="CAG8781307.1"/>
    </source>
</evidence>
<feature type="compositionally biased region" description="Basic and acidic residues" evidence="1">
    <location>
        <begin position="66"/>
        <end position="82"/>
    </location>
</feature>
<keyword evidence="3" id="KW-1185">Reference proteome</keyword>
<evidence type="ECO:0000256" key="1">
    <source>
        <dbReference type="SAM" id="MobiDB-lite"/>
    </source>
</evidence>